<sequence length="115" mass="13195">MTTQLVFRAVGDPTRRRVLELLQDGPAGFQDLHRHFPMTKGGLSQHLAVLRQAELVAVDDTDRARRYRLTPGPLKEVADWVLTYARFWDERLDALDALLARPDLIPPHDPETEDR</sequence>
<dbReference type="SUPFAM" id="SSF46785">
    <property type="entry name" value="Winged helix' DNA-binding domain"/>
    <property type="match status" value="1"/>
</dbReference>
<reference evidence="3" key="1">
    <citation type="journal article" date="2019" name="Int. J. Syst. Evol. Microbiol.">
        <title>The Global Catalogue of Microorganisms (GCM) 10K type strain sequencing project: providing services to taxonomists for standard genome sequencing and annotation.</title>
        <authorList>
            <consortium name="The Broad Institute Genomics Platform"/>
            <consortium name="The Broad Institute Genome Sequencing Center for Infectious Disease"/>
            <person name="Wu L."/>
            <person name="Ma J."/>
        </authorList>
    </citation>
    <scope>NUCLEOTIDE SEQUENCE [LARGE SCALE GENOMIC DNA]</scope>
    <source>
        <strain evidence="3">CCUG 43114</strain>
    </source>
</reference>
<gene>
    <name evidence="2" type="ORF">ACFPJ6_11135</name>
</gene>
<dbReference type="EMBL" id="JBHSLD010000009">
    <property type="protein sequence ID" value="MFC5381347.1"/>
    <property type="molecule type" value="Genomic_DNA"/>
</dbReference>
<dbReference type="PROSITE" id="PS50987">
    <property type="entry name" value="HTH_ARSR_2"/>
    <property type="match status" value="1"/>
</dbReference>
<dbReference type="InterPro" id="IPR036390">
    <property type="entry name" value="WH_DNA-bd_sf"/>
</dbReference>
<evidence type="ECO:0000313" key="2">
    <source>
        <dbReference type="EMBL" id="MFC5381347.1"/>
    </source>
</evidence>
<dbReference type="InterPro" id="IPR001845">
    <property type="entry name" value="HTH_ArsR_DNA-bd_dom"/>
</dbReference>
<dbReference type="InterPro" id="IPR011991">
    <property type="entry name" value="ArsR-like_HTH"/>
</dbReference>
<dbReference type="RefSeq" id="WP_340269239.1">
    <property type="nucleotide sequence ID" value="NZ_JBBEOG010000004.1"/>
</dbReference>
<dbReference type="InterPro" id="IPR036388">
    <property type="entry name" value="WH-like_DNA-bd_sf"/>
</dbReference>
<dbReference type="CDD" id="cd00090">
    <property type="entry name" value="HTH_ARSR"/>
    <property type="match status" value="1"/>
</dbReference>
<dbReference type="Pfam" id="PF01022">
    <property type="entry name" value="HTH_5"/>
    <property type="match status" value="1"/>
</dbReference>
<dbReference type="PANTHER" id="PTHR38600">
    <property type="entry name" value="TRANSCRIPTIONAL REGULATORY PROTEIN"/>
    <property type="match status" value="1"/>
</dbReference>
<organism evidence="2 3">
    <name type="scientific">Aquipuribacter nitratireducens</name>
    <dbReference type="NCBI Taxonomy" id="650104"/>
    <lineage>
        <taxon>Bacteria</taxon>
        <taxon>Bacillati</taxon>
        <taxon>Actinomycetota</taxon>
        <taxon>Actinomycetes</taxon>
        <taxon>Micrococcales</taxon>
        <taxon>Intrasporangiaceae</taxon>
        <taxon>Aquipuribacter</taxon>
    </lineage>
</organism>
<name>A0ABW0GNN1_9MICO</name>
<dbReference type="PANTHER" id="PTHR38600:SF1">
    <property type="entry name" value="TRANSCRIPTIONAL REGULATORY PROTEIN"/>
    <property type="match status" value="1"/>
</dbReference>
<dbReference type="PRINTS" id="PR00778">
    <property type="entry name" value="HTHARSR"/>
</dbReference>
<accession>A0ABW0GNN1</accession>
<keyword evidence="3" id="KW-1185">Reference proteome</keyword>
<dbReference type="NCBIfam" id="NF033788">
    <property type="entry name" value="HTH_metalloreg"/>
    <property type="match status" value="1"/>
</dbReference>
<evidence type="ECO:0000259" key="1">
    <source>
        <dbReference type="PROSITE" id="PS50987"/>
    </source>
</evidence>
<feature type="domain" description="HTH arsR-type" evidence="1">
    <location>
        <begin position="1"/>
        <end position="89"/>
    </location>
</feature>
<comment type="caution">
    <text evidence="2">The sequence shown here is derived from an EMBL/GenBank/DDBJ whole genome shotgun (WGS) entry which is preliminary data.</text>
</comment>
<evidence type="ECO:0000313" key="3">
    <source>
        <dbReference type="Proteomes" id="UP001596122"/>
    </source>
</evidence>
<dbReference type="Proteomes" id="UP001596122">
    <property type="component" value="Unassembled WGS sequence"/>
</dbReference>
<protein>
    <submittedName>
        <fullName evidence="2">ArsR/SmtB family transcription factor</fullName>
    </submittedName>
</protein>
<dbReference type="SMART" id="SM00418">
    <property type="entry name" value="HTH_ARSR"/>
    <property type="match status" value="1"/>
</dbReference>
<dbReference type="Gene3D" id="1.10.10.10">
    <property type="entry name" value="Winged helix-like DNA-binding domain superfamily/Winged helix DNA-binding domain"/>
    <property type="match status" value="1"/>
</dbReference>
<proteinExistence type="predicted"/>